<evidence type="ECO:0000259" key="2">
    <source>
        <dbReference type="Pfam" id="PF02481"/>
    </source>
</evidence>
<reference evidence="4 5" key="1">
    <citation type="submission" date="2020-04" db="EMBL/GenBank/DDBJ databases">
        <authorList>
            <person name="Hitch T.C.A."/>
            <person name="Wylensek D."/>
            <person name="Clavel T."/>
        </authorList>
    </citation>
    <scope>NUCLEOTIDE SEQUENCE [LARGE SCALE GENOMIC DNA]</scope>
    <source>
        <strain evidence="4 5">PG-130-P53-12</strain>
    </source>
</reference>
<dbReference type="EMBL" id="JABAFA010000002">
    <property type="protein sequence ID" value="NMD98259.1"/>
    <property type="molecule type" value="Genomic_DNA"/>
</dbReference>
<dbReference type="InterPro" id="IPR003488">
    <property type="entry name" value="DprA"/>
</dbReference>
<keyword evidence="5" id="KW-1185">Reference proteome</keyword>
<sequence length="367" mass="39128">MKDRDIFALAALQCVRGLNAAVLLPLLRTLGGARRVWEASAAELAAAGMERRTLAALGRYRAKHAAEPERIEALCEGQSVSLVAFGEAGYPESLAAIYQPPLVLYVRGSLPSDAECLGIVGARRFSRYGEGIAEKLGEELAASGFCVVSGAARGIDSAAHRGALRTGRTVAVLGCGVDIAYPAENRRLLADIVASGGAILSEYAPGTPPLPAFFPARNRIISGLSKGVIVVEAAERSGSLITAQLALDEGRDVFAVPGSIYSPTSQGCHRLIQQGAKLVTSVRDVLEEYGREPMPRAPRKRKDADLSGEERALYQVLSYEHPLSIDEIIASLKDGDPARLSFLLLGLELKGLVIENESHGYLRAERE</sequence>
<proteinExistence type="inferred from homology"/>
<dbReference type="SUPFAM" id="SSF102405">
    <property type="entry name" value="MCP/YpsA-like"/>
    <property type="match status" value="1"/>
</dbReference>
<evidence type="ECO:0000256" key="1">
    <source>
        <dbReference type="ARBA" id="ARBA00006525"/>
    </source>
</evidence>
<dbReference type="NCBIfam" id="TIGR00732">
    <property type="entry name" value="dprA"/>
    <property type="match status" value="1"/>
</dbReference>
<dbReference type="Gene3D" id="1.10.10.10">
    <property type="entry name" value="Winged helix-like DNA-binding domain superfamily/Winged helix DNA-binding domain"/>
    <property type="match status" value="1"/>
</dbReference>
<comment type="similarity">
    <text evidence="1">Belongs to the DprA/Smf family.</text>
</comment>
<evidence type="ECO:0000259" key="3">
    <source>
        <dbReference type="Pfam" id="PF17782"/>
    </source>
</evidence>
<name>A0A848B201_9FIRM</name>
<dbReference type="PANTHER" id="PTHR43022">
    <property type="entry name" value="PROTEIN SMF"/>
    <property type="match status" value="1"/>
</dbReference>
<dbReference type="AlphaFoldDB" id="A0A848B201"/>
<dbReference type="InterPro" id="IPR036388">
    <property type="entry name" value="WH-like_DNA-bd_sf"/>
</dbReference>
<comment type="caution">
    <text evidence="4">The sequence shown here is derived from an EMBL/GenBank/DDBJ whole genome shotgun (WGS) entry which is preliminary data.</text>
</comment>
<dbReference type="Gene3D" id="3.40.50.450">
    <property type="match status" value="1"/>
</dbReference>
<evidence type="ECO:0000313" key="4">
    <source>
        <dbReference type="EMBL" id="NMD98259.1"/>
    </source>
</evidence>
<organism evidence="4 5">
    <name type="scientific">Selenomonas bovis</name>
    <dbReference type="NCBI Taxonomy" id="416586"/>
    <lineage>
        <taxon>Bacteria</taxon>
        <taxon>Bacillati</taxon>
        <taxon>Bacillota</taxon>
        <taxon>Negativicutes</taxon>
        <taxon>Selenomonadales</taxon>
        <taxon>Selenomonadaceae</taxon>
        <taxon>Selenomonas</taxon>
    </lineage>
</organism>
<feature type="domain" description="DprA winged helix" evidence="3">
    <location>
        <begin position="298"/>
        <end position="353"/>
    </location>
</feature>
<dbReference type="Pfam" id="PF02481">
    <property type="entry name" value="DNA_processg_A"/>
    <property type="match status" value="1"/>
</dbReference>
<dbReference type="GO" id="GO:0009294">
    <property type="term" value="P:DNA-mediated transformation"/>
    <property type="evidence" value="ECO:0007669"/>
    <property type="project" value="InterPro"/>
</dbReference>
<feature type="domain" description="Smf/DprA SLOG" evidence="2">
    <location>
        <begin position="82"/>
        <end position="289"/>
    </location>
</feature>
<dbReference type="Proteomes" id="UP000543804">
    <property type="component" value="Unassembled WGS sequence"/>
</dbReference>
<dbReference type="InterPro" id="IPR057666">
    <property type="entry name" value="DrpA_SLOG"/>
</dbReference>
<accession>A0A848B201</accession>
<dbReference type="InterPro" id="IPR041614">
    <property type="entry name" value="DprA_WH"/>
</dbReference>
<gene>
    <name evidence="4" type="primary">dprA</name>
    <name evidence="4" type="ORF">HF878_01990</name>
</gene>
<dbReference type="Pfam" id="PF17782">
    <property type="entry name" value="WHD_DprA"/>
    <property type="match status" value="1"/>
</dbReference>
<evidence type="ECO:0000313" key="5">
    <source>
        <dbReference type="Proteomes" id="UP000543804"/>
    </source>
</evidence>
<dbReference type="RefSeq" id="WP_170077033.1">
    <property type="nucleotide sequence ID" value="NZ_JABAFA010000002.1"/>
</dbReference>
<protein>
    <submittedName>
        <fullName evidence="4">DNA-protecting protein DprA</fullName>
    </submittedName>
</protein>
<dbReference type="PANTHER" id="PTHR43022:SF1">
    <property type="entry name" value="PROTEIN SMF"/>
    <property type="match status" value="1"/>
</dbReference>